<dbReference type="GO" id="GO:0004497">
    <property type="term" value="F:monooxygenase activity"/>
    <property type="evidence" value="ECO:0007669"/>
    <property type="project" value="UniProtKB-KW"/>
</dbReference>
<keyword evidence="4" id="KW-0560">Oxidoreductase</keyword>
<dbReference type="PRINTS" id="PR00420">
    <property type="entry name" value="RNGMNOXGNASE"/>
</dbReference>
<evidence type="ECO:0000256" key="2">
    <source>
        <dbReference type="ARBA" id="ARBA00022630"/>
    </source>
</evidence>
<reference evidence="7 8" key="1">
    <citation type="submission" date="2018-05" db="EMBL/GenBank/DDBJ databases">
        <title>Genome sequencing and assembly of the regulated plant pathogen Lachnellula willkommii and related sister species for the development of diagnostic species identification markers.</title>
        <authorList>
            <person name="Giroux E."/>
            <person name="Bilodeau G."/>
        </authorList>
    </citation>
    <scope>NUCLEOTIDE SEQUENCE [LARGE SCALE GENOMIC DNA]</scope>
    <source>
        <strain evidence="7 8">CBS 268.59</strain>
    </source>
</reference>
<evidence type="ECO:0000256" key="4">
    <source>
        <dbReference type="ARBA" id="ARBA00023002"/>
    </source>
</evidence>
<dbReference type="InterPro" id="IPR002938">
    <property type="entry name" value="FAD-bd"/>
</dbReference>
<evidence type="ECO:0000313" key="8">
    <source>
        <dbReference type="Proteomes" id="UP000469558"/>
    </source>
</evidence>
<keyword evidence="3" id="KW-0274">FAD</keyword>
<sequence length="409" mass="44698">MAPNTPTHFDKPRPILIIGAGVVGLTLAQGCREAGILFQIFEKLDASSEKSQGWGLSLHWSLRSLERTIGPKLAALLTNANVDPSIDESKGGFLFLNAATCETRYHVHSTKRYVRASRHKLRAILSTGIDIQYGKQLQSFEKSETGEIIAEFRDGTSSKGSLLVGADGSNSAVREGLKMENTKLTQLPINLIGAVRHFTPEQAAPVRELNPLLFFALNPNTKTFFFYSIQDVLVDADGGNSYDVNLGVSWMVNDPEQDKIPRDPHERVAEMKRRAQGFAEPMLSMIMDIPDDSTTATGLPLADFPTTPWDNLHGTVTLAGDAAHAMTMFRGEGANHGILDAALLVDQLKKIHAGEIDQEDGLKEYEAEMQVRGHAAVLRSRQAAYDGHDWNAITDSSPLIGARFPPPTA</sequence>
<organism evidence="7 8">
    <name type="scientific">Lachnellula suecica</name>
    <dbReference type="NCBI Taxonomy" id="602035"/>
    <lineage>
        <taxon>Eukaryota</taxon>
        <taxon>Fungi</taxon>
        <taxon>Dikarya</taxon>
        <taxon>Ascomycota</taxon>
        <taxon>Pezizomycotina</taxon>
        <taxon>Leotiomycetes</taxon>
        <taxon>Helotiales</taxon>
        <taxon>Lachnaceae</taxon>
        <taxon>Lachnellula</taxon>
    </lineage>
</organism>
<dbReference type="PANTHER" id="PTHR47178">
    <property type="entry name" value="MONOOXYGENASE, FAD-BINDING"/>
    <property type="match status" value="1"/>
</dbReference>
<comment type="caution">
    <text evidence="7">The sequence shown here is derived from an EMBL/GenBank/DDBJ whole genome shotgun (WGS) entry which is preliminary data.</text>
</comment>
<dbReference type="Gene3D" id="3.50.50.60">
    <property type="entry name" value="FAD/NAD(P)-binding domain"/>
    <property type="match status" value="1"/>
</dbReference>
<dbReference type="SUPFAM" id="SSF51905">
    <property type="entry name" value="FAD/NAD(P)-binding domain"/>
    <property type="match status" value="1"/>
</dbReference>
<evidence type="ECO:0000259" key="6">
    <source>
        <dbReference type="Pfam" id="PF01494"/>
    </source>
</evidence>
<proteinExistence type="predicted"/>
<keyword evidence="5 7" id="KW-0503">Monooxygenase</keyword>
<dbReference type="AlphaFoldDB" id="A0A8T9C9B8"/>
<keyword evidence="8" id="KW-1185">Reference proteome</keyword>
<protein>
    <submittedName>
        <fullName evidence="7">Putative FAD-dependent monooxygenase</fullName>
    </submittedName>
</protein>
<dbReference type="Pfam" id="PF01494">
    <property type="entry name" value="FAD_binding_3"/>
    <property type="match status" value="1"/>
</dbReference>
<dbReference type="EMBL" id="QGMK01000330">
    <property type="protein sequence ID" value="TVY82359.1"/>
    <property type="molecule type" value="Genomic_DNA"/>
</dbReference>
<comment type="cofactor">
    <cofactor evidence="1">
        <name>FAD</name>
        <dbReference type="ChEBI" id="CHEBI:57692"/>
    </cofactor>
</comment>
<dbReference type="Proteomes" id="UP000469558">
    <property type="component" value="Unassembled WGS sequence"/>
</dbReference>
<dbReference type="InterPro" id="IPR036188">
    <property type="entry name" value="FAD/NAD-bd_sf"/>
</dbReference>
<feature type="domain" description="FAD-binding" evidence="6">
    <location>
        <begin position="15"/>
        <end position="378"/>
    </location>
</feature>
<evidence type="ECO:0000313" key="7">
    <source>
        <dbReference type="EMBL" id="TVY82359.1"/>
    </source>
</evidence>
<dbReference type="OrthoDB" id="47494at2759"/>
<evidence type="ECO:0000256" key="3">
    <source>
        <dbReference type="ARBA" id="ARBA00022827"/>
    </source>
</evidence>
<accession>A0A8T9C9B8</accession>
<dbReference type="GO" id="GO:0071949">
    <property type="term" value="F:FAD binding"/>
    <property type="evidence" value="ECO:0007669"/>
    <property type="project" value="InterPro"/>
</dbReference>
<evidence type="ECO:0000256" key="5">
    <source>
        <dbReference type="ARBA" id="ARBA00023033"/>
    </source>
</evidence>
<dbReference type="PANTHER" id="PTHR47178:SF1">
    <property type="entry name" value="FAD-BINDING DOMAIN-CONTAINING PROTEIN-RELATED"/>
    <property type="match status" value="1"/>
</dbReference>
<evidence type="ECO:0000256" key="1">
    <source>
        <dbReference type="ARBA" id="ARBA00001974"/>
    </source>
</evidence>
<keyword evidence="2" id="KW-0285">Flavoprotein</keyword>
<name>A0A8T9C9B8_9HELO</name>
<gene>
    <name evidence="7" type="ORF">LSUE1_G003446</name>
</gene>